<name>A0A6S7LT25_PARCT</name>
<gene>
    <name evidence="1" type="ORF">PACLA_8A000407</name>
</gene>
<dbReference type="AlphaFoldDB" id="A0A6S7LT25"/>
<proteinExistence type="predicted"/>
<dbReference type="Proteomes" id="UP001152795">
    <property type="component" value="Unassembled WGS sequence"/>
</dbReference>
<dbReference type="EMBL" id="CACRXK020029238">
    <property type="protein sequence ID" value="CAB4041969.1"/>
    <property type="molecule type" value="Genomic_DNA"/>
</dbReference>
<reference evidence="1" key="1">
    <citation type="submission" date="2020-04" db="EMBL/GenBank/DDBJ databases">
        <authorList>
            <person name="Alioto T."/>
            <person name="Alioto T."/>
            <person name="Gomez Garrido J."/>
        </authorList>
    </citation>
    <scope>NUCLEOTIDE SEQUENCE</scope>
    <source>
        <strain evidence="1">A484AB</strain>
    </source>
</reference>
<keyword evidence="2" id="KW-1185">Reference proteome</keyword>
<protein>
    <submittedName>
        <fullName evidence="1">Uncharacterized protein</fullName>
    </submittedName>
</protein>
<sequence length="141" mass="15563">MHILFDVYFENISEISCHYSDQLAEIGLLNVQILPGSPTQDGADAILSFFVELPSGTIPSNLLTTIFTTSPNIVPQQTSVVNLTLSQNPDLTNAETENLIPLTITTYTIQDIRSDVQVSIAKRLNEYCQNNSDVQLCSTTR</sequence>
<evidence type="ECO:0000313" key="1">
    <source>
        <dbReference type="EMBL" id="CAB4041969.1"/>
    </source>
</evidence>
<accession>A0A6S7LT25</accession>
<comment type="caution">
    <text evidence="1">The sequence shown here is derived from an EMBL/GenBank/DDBJ whole genome shotgun (WGS) entry which is preliminary data.</text>
</comment>
<evidence type="ECO:0000313" key="2">
    <source>
        <dbReference type="Proteomes" id="UP001152795"/>
    </source>
</evidence>
<organism evidence="1 2">
    <name type="scientific">Paramuricea clavata</name>
    <name type="common">Red gorgonian</name>
    <name type="synonym">Violescent sea-whip</name>
    <dbReference type="NCBI Taxonomy" id="317549"/>
    <lineage>
        <taxon>Eukaryota</taxon>
        <taxon>Metazoa</taxon>
        <taxon>Cnidaria</taxon>
        <taxon>Anthozoa</taxon>
        <taxon>Octocorallia</taxon>
        <taxon>Malacalcyonacea</taxon>
        <taxon>Plexauridae</taxon>
        <taxon>Paramuricea</taxon>
    </lineage>
</organism>